<sequence>MWKTDCFTFILICLMGVSCVVAASPESEASSPGEGPSPVLHFPAISPQEETFLEKCILNATRACLEQLLVAAFRNQALPEKCCGELLNMGEDCDKHFITYVLSIPEIMSHVDEEKVRAHAHDVWSRCQMIILPQ</sequence>
<evidence type="ECO:0000313" key="5">
    <source>
        <dbReference type="Proteomes" id="UP000594263"/>
    </source>
</evidence>
<dbReference type="Gramene" id="Kaladp0055s0056.1.v1.1">
    <property type="protein sequence ID" value="Kaladp0055s0056.1.v1.1.CDS.1"/>
    <property type="gene ID" value="Kaladp0055s0056.v1.1"/>
</dbReference>
<dbReference type="Pfam" id="PF05617">
    <property type="entry name" value="Prolamin_like"/>
    <property type="match status" value="1"/>
</dbReference>
<dbReference type="Proteomes" id="UP000594263">
    <property type="component" value="Unplaced"/>
</dbReference>
<evidence type="ECO:0000256" key="1">
    <source>
        <dbReference type="ARBA" id="ARBA00022729"/>
    </source>
</evidence>
<dbReference type="OMA" id="IPEIMSH"/>
<dbReference type="PANTHER" id="PTHR31207:SF35">
    <property type="entry name" value="PROLAMIN-LIKE DOMAIN-CONTAINING PROTEIN"/>
    <property type="match status" value="1"/>
</dbReference>
<dbReference type="EnsemblPlants" id="Kaladp0055s0056.1.v1.1">
    <property type="protein sequence ID" value="Kaladp0055s0056.1.v1.1.CDS.1"/>
    <property type="gene ID" value="Kaladp0055s0056.v1.1"/>
</dbReference>
<organism evidence="4 5">
    <name type="scientific">Kalanchoe fedtschenkoi</name>
    <name type="common">Lavender scallops</name>
    <name type="synonym">South American air plant</name>
    <dbReference type="NCBI Taxonomy" id="63787"/>
    <lineage>
        <taxon>Eukaryota</taxon>
        <taxon>Viridiplantae</taxon>
        <taxon>Streptophyta</taxon>
        <taxon>Embryophyta</taxon>
        <taxon>Tracheophyta</taxon>
        <taxon>Spermatophyta</taxon>
        <taxon>Magnoliopsida</taxon>
        <taxon>eudicotyledons</taxon>
        <taxon>Gunneridae</taxon>
        <taxon>Pentapetalae</taxon>
        <taxon>Saxifragales</taxon>
        <taxon>Crassulaceae</taxon>
        <taxon>Kalanchoe</taxon>
    </lineage>
</organism>
<feature type="domain" description="Prolamin-like" evidence="3">
    <location>
        <begin position="56"/>
        <end position="127"/>
    </location>
</feature>
<keyword evidence="1 2" id="KW-0732">Signal</keyword>
<dbReference type="InterPro" id="IPR040220">
    <property type="entry name" value="DD11"/>
</dbReference>
<feature type="chain" id="PRO_5029721806" description="Prolamin-like domain-containing protein" evidence="2">
    <location>
        <begin position="23"/>
        <end position="134"/>
    </location>
</feature>
<protein>
    <recommendedName>
        <fullName evidence="3">Prolamin-like domain-containing protein</fullName>
    </recommendedName>
</protein>
<name>A0A7N0U5C6_KALFE</name>
<evidence type="ECO:0000256" key="2">
    <source>
        <dbReference type="SAM" id="SignalP"/>
    </source>
</evidence>
<dbReference type="InterPro" id="IPR008502">
    <property type="entry name" value="Prolamin-like"/>
</dbReference>
<feature type="signal peptide" evidence="2">
    <location>
        <begin position="1"/>
        <end position="22"/>
    </location>
</feature>
<dbReference type="AlphaFoldDB" id="A0A7N0U5C6"/>
<evidence type="ECO:0000259" key="3">
    <source>
        <dbReference type="Pfam" id="PF05617"/>
    </source>
</evidence>
<keyword evidence="5" id="KW-1185">Reference proteome</keyword>
<proteinExistence type="predicted"/>
<evidence type="ECO:0000313" key="4">
    <source>
        <dbReference type="EnsemblPlants" id="Kaladp0055s0056.1.v1.1.CDS.1"/>
    </source>
</evidence>
<accession>A0A7N0U5C6</accession>
<reference evidence="4" key="1">
    <citation type="submission" date="2021-01" db="UniProtKB">
        <authorList>
            <consortium name="EnsemblPlants"/>
        </authorList>
    </citation>
    <scope>IDENTIFICATION</scope>
</reference>
<dbReference type="PROSITE" id="PS51257">
    <property type="entry name" value="PROKAR_LIPOPROTEIN"/>
    <property type="match status" value="1"/>
</dbReference>
<dbReference type="PANTHER" id="PTHR31207">
    <property type="entry name" value="ECA1 GAMETOGENESIS FAMILY PROTEIN (DUF784)-RELATED-RELATED"/>
    <property type="match status" value="1"/>
</dbReference>